<organism evidence="2 3">
    <name type="scientific">Crenothrix polyspora</name>
    <dbReference type="NCBI Taxonomy" id="360316"/>
    <lineage>
        <taxon>Bacteria</taxon>
        <taxon>Pseudomonadati</taxon>
        <taxon>Pseudomonadota</taxon>
        <taxon>Gammaproteobacteria</taxon>
        <taxon>Methylococcales</taxon>
        <taxon>Crenotrichaceae</taxon>
        <taxon>Crenothrix</taxon>
    </lineage>
</organism>
<reference evidence="3" key="1">
    <citation type="submission" date="2017-02" db="EMBL/GenBank/DDBJ databases">
        <authorList>
            <person name="Daims H."/>
        </authorList>
    </citation>
    <scope>NUCLEOTIDE SEQUENCE [LARGE SCALE GENOMIC DNA]</scope>
</reference>
<dbReference type="Pfam" id="PF13620">
    <property type="entry name" value="CarboxypepD_reg"/>
    <property type="match status" value="1"/>
</dbReference>
<name>A0A1R4GYR1_9GAMM</name>
<evidence type="ECO:0000313" key="3">
    <source>
        <dbReference type="Proteomes" id="UP000195667"/>
    </source>
</evidence>
<gene>
    <name evidence="2" type="ORF">CRENPOLYSF1_100014</name>
</gene>
<dbReference type="Proteomes" id="UP000195667">
    <property type="component" value="Unassembled WGS sequence"/>
</dbReference>
<dbReference type="OrthoDB" id="8727862at2"/>
<dbReference type="InterPro" id="IPR008969">
    <property type="entry name" value="CarboxyPept-like_regulatory"/>
</dbReference>
<protein>
    <recommendedName>
        <fullName evidence="4">Lipoprotein</fullName>
    </recommendedName>
</protein>
<sequence length="236" mass="25944">MLKQLFSLFLVLFLFGYCNSIKANNNTCALAKDLTNQKLPFSVTDKLDSSQNPDIDFFKFSIQPEGLIEFFVATGKQNQITGPRIGIFDSQCKKIIDDASRLRLPLKGIVILAITHTNDLAFTGGGNDSYILKAEHIPTIRKFSGRLVDALTQQPLASAALMLRYCDGSGLCDPHGGTAHRQTTDAEGKFTFTDIEKGQHALEFSASGYMDKSILFTVTQDQAHQDAGDFALTSQH</sequence>
<keyword evidence="3" id="KW-1185">Reference proteome</keyword>
<evidence type="ECO:0000256" key="1">
    <source>
        <dbReference type="SAM" id="SignalP"/>
    </source>
</evidence>
<feature type="chain" id="PRO_5012277776" description="Lipoprotein" evidence="1">
    <location>
        <begin position="24"/>
        <end position="236"/>
    </location>
</feature>
<evidence type="ECO:0008006" key="4">
    <source>
        <dbReference type="Google" id="ProtNLM"/>
    </source>
</evidence>
<evidence type="ECO:0000313" key="2">
    <source>
        <dbReference type="EMBL" id="SJM89102.1"/>
    </source>
</evidence>
<feature type="signal peptide" evidence="1">
    <location>
        <begin position="1"/>
        <end position="23"/>
    </location>
</feature>
<dbReference type="EMBL" id="FUKI01000002">
    <property type="protein sequence ID" value="SJM89102.1"/>
    <property type="molecule type" value="Genomic_DNA"/>
</dbReference>
<keyword evidence="1" id="KW-0732">Signal</keyword>
<dbReference type="Gene3D" id="2.60.40.1120">
    <property type="entry name" value="Carboxypeptidase-like, regulatory domain"/>
    <property type="match status" value="1"/>
</dbReference>
<accession>A0A1R4GYR1</accession>
<dbReference type="AlphaFoldDB" id="A0A1R4GYR1"/>
<dbReference type="RefSeq" id="WP_087141985.1">
    <property type="nucleotide sequence ID" value="NZ_FUKI01000002.1"/>
</dbReference>
<proteinExistence type="predicted"/>
<dbReference type="SUPFAM" id="SSF49464">
    <property type="entry name" value="Carboxypeptidase regulatory domain-like"/>
    <property type="match status" value="1"/>
</dbReference>